<proteinExistence type="inferred from homology"/>
<dbReference type="GO" id="GO:0031261">
    <property type="term" value="C:DNA replication preinitiation complex"/>
    <property type="evidence" value="ECO:0007669"/>
    <property type="project" value="TreeGrafter"/>
</dbReference>
<sequence>MKVAFCSTIGLPHDYNEGKLIVCLTLQVSSKVWKPTKDELISLVTTSCGLGDLHGAGGRNRGLPLFSVYQEAEELVLCYREGGGGVLVEFALRSWAAYSNSSNFLHIFVCASDCDSVCALRTMTTLLKADSVLYSVYPVFGFDDIARHASKGMADDSQNYVSLMINCGATEDLRRLLNVGKRTLIFVIDSHRPIHLQNLNQFNKQVVIVYTDEDEAELNTAYSFPVSQLANNPESDSEFDESDLESDEDEDEDEEDDDDDEFGGLRVRGARTRRGADTVDRQEKRRRQKQRVEYYSRGSFYGRPSGCVMYDIAHQLRRNTNELLWLSCVSLTDHFIHERLTHERYQAGTMELEQQINSLGNLEVVTQATLEDGTKVHVPEVDRITYEEEPRLMLLRFWSLFEAMVHSTYVATKLKTWSEPGRKRMKLLLVGMGVPLVESYQQYLHMNRQIKRRLKEEFQRRSPEYGLTELFYRSFQKFRGFKYRVSAADVVYSVTALLETPDQDGKSFQDNFWHACAAISILCVLTTVQYTLNAIVVVFYSVPHAKADCSPMDMCDFFPIPATIMSSKHFRFLTVEDVGDSKLIAKPLVLTRLAHFLLDALREQGRASKPLSIAAIVPGSDKAIVVGVTHRPRLGDRSGNKFGIYFRKAAEMWGGDFKQDGFESCWLWLGSKETSKFWDILQDQWM</sequence>
<organism evidence="7 8">
    <name type="scientific">Chara braunii</name>
    <name type="common">Braun's stonewort</name>
    <dbReference type="NCBI Taxonomy" id="69332"/>
    <lineage>
        <taxon>Eukaryota</taxon>
        <taxon>Viridiplantae</taxon>
        <taxon>Streptophyta</taxon>
        <taxon>Charophyceae</taxon>
        <taxon>Charales</taxon>
        <taxon>Characeae</taxon>
        <taxon>Chara</taxon>
    </lineage>
</organism>
<dbReference type="Proteomes" id="UP000265515">
    <property type="component" value="Unassembled WGS sequence"/>
</dbReference>
<evidence type="ECO:0000313" key="7">
    <source>
        <dbReference type="EMBL" id="GBG85509.1"/>
    </source>
</evidence>
<evidence type="ECO:0000256" key="3">
    <source>
        <dbReference type="ARBA" id="ARBA00022705"/>
    </source>
</evidence>
<dbReference type="STRING" id="69332.A0A388LTC2"/>
<evidence type="ECO:0008006" key="9">
    <source>
        <dbReference type="Google" id="ProtNLM"/>
    </source>
</evidence>
<dbReference type="PANTHER" id="PTHR10507">
    <property type="entry name" value="CDC45-RELATED PROTEIN"/>
    <property type="match status" value="1"/>
</dbReference>
<dbReference type="GO" id="GO:0000727">
    <property type="term" value="P:double-strand break repair via break-induced replication"/>
    <property type="evidence" value="ECO:0007669"/>
    <property type="project" value="TreeGrafter"/>
</dbReference>
<dbReference type="OMA" id="NWTQKGD"/>
<feature type="compositionally biased region" description="Basic and acidic residues" evidence="6">
    <location>
        <begin position="274"/>
        <end position="283"/>
    </location>
</feature>
<dbReference type="GO" id="GO:0006270">
    <property type="term" value="P:DNA replication initiation"/>
    <property type="evidence" value="ECO:0007669"/>
    <property type="project" value="InterPro"/>
</dbReference>
<keyword evidence="8" id="KW-1185">Reference proteome</keyword>
<dbReference type="GO" id="GO:1902977">
    <property type="term" value="P:mitotic DNA replication preinitiation complex assembly"/>
    <property type="evidence" value="ECO:0007669"/>
    <property type="project" value="TreeGrafter"/>
</dbReference>
<evidence type="ECO:0000256" key="2">
    <source>
        <dbReference type="ARBA" id="ARBA00010727"/>
    </source>
</evidence>
<dbReference type="AlphaFoldDB" id="A0A388LTC2"/>
<dbReference type="OrthoDB" id="10258882at2759"/>
<keyword evidence="5" id="KW-0131">Cell cycle</keyword>
<comment type="subcellular location">
    <subcellularLocation>
        <location evidence="1">Nucleus</location>
    </subcellularLocation>
</comment>
<keyword evidence="4" id="KW-0539">Nucleus</keyword>
<gene>
    <name evidence="7" type="ORF">CBR_g40148</name>
</gene>
<dbReference type="Gramene" id="GBG85509">
    <property type="protein sequence ID" value="GBG85509"/>
    <property type="gene ID" value="CBR_g40148"/>
</dbReference>
<evidence type="ECO:0000256" key="4">
    <source>
        <dbReference type="ARBA" id="ARBA00023242"/>
    </source>
</evidence>
<evidence type="ECO:0000256" key="6">
    <source>
        <dbReference type="SAM" id="MobiDB-lite"/>
    </source>
</evidence>
<comment type="caution">
    <text evidence="7">The sequence shown here is derived from an EMBL/GenBank/DDBJ whole genome shotgun (WGS) entry which is preliminary data.</text>
</comment>
<evidence type="ECO:0000313" key="8">
    <source>
        <dbReference type="Proteomes" id="UP000265515"/>
    </source>
</evidence>
<dbReference type="GO" id="GO:0003682">
    <property type="term" value="F:chromatin binding"/>
    <property type="evidence" value="ECO:0007669"/>
    <property type="project" value="TreeGrafter"/>
</dbReference>
<evidence type="ECO:0000256" key="5">
    <source>
        <dbReference type="ARBA" id="ARBA00023306"/>
    </source>
</evidence>
<evidence type="ECO:0000256" key="1">
    <source>
        <dbReference type="ARBA" id="ARBA00004123"/>
    </source>
</evidence>
<dbReference type="GO" id="GO:0003697">
    <property type="term" value="F:single-stranded DNA binding"/>
    <property type="evidence" value="ECO:0007669"/>
    <property type="project" value="TreeGrafter"/>
</dbReference>
<protein>
    <recommendedName>
        <fullName evidence="9">CDC45-like protein</fullName>
    </recommendedName>
</protein>
<accession>A0A388LTC2</accession>
<name>A0A388LTC2_CHABU</name>
<dbReference type="PANTHER" id="PTHR10507:SF0">
    <property type="entry name" value="CELL DIVISION CONTROL PROTEIN 45 HOMOLOG"/>
    <property type="match status" value="1"/>
</dbReference>
<reference evidence="7 8" key="1">
    <citation type="journal article" date="2018" name="Cell">
        <title>The Chara Genome: Secondary Complexity and Implications for Plant Terrestrialization.</title>
        <authorList>
            <person name="Nishiyama T."/>
            <person name="Sakayama H."/>
            <person name="Vries J.D."/>
            <person name="Buschmann H."/>
            <person name="Saint-Marcoux D."/>
            <person name="Ullrich K.K."/>
            <person name="Haas F.B."/>
            <person name="Vanderstraeten L."/>
            <person name="Becker D."/>
            <person name="Lang D."/>
            <person name="Vosolsobe S."/>
            <person name="Rombauts S."/>
            <person name="Wilhelmsson P.K.I."/>
            <person name="Janitza P."/>
            <person name="Kern R."/>
            <person name="Heyl A."/>
            <person name="Rumpler F."/>
            <person name="Villalobos L.I.A.C."/>
            <person name="Clay J.M."/>
            <person name="Skokan R."/>
            <person name="Toyoda A."/>
            <person name="Suzuki Y."/>
            <person name="Kagoshima H."/>
            <person name="Schijlen E."/>
            <person name="Tajeshwar N."/>
            <person name="Catarino B."/>
            <person name="Hetherington A.J."/>
            <person name="Saltykova A."/>
            <person name="Bonnot C."/>
            <person name="Breuninger H."/>
            <person name="Symeonidi A."/>
            <person name="Radhakrishnan G.V."/>
            <person name="Van Nieuwerburgh F."/>
            <person name="Deforce D."/>
            <person name="Chang C."/>
            <person name="Karol K.G."/>
            <person name="Hedrich R."/>
            <person name="Ulvskov P."/>
            <person name="Glockner G."/>
            <person name="Delwiche C.F."/>
            <person name="Petrasek J."/>
            <person name="Van de Peer Y."/>
            <person name="Friml J."/>
            <person name="Beilby M."/>
            <person name="Dolan L."/>
            <person name="Kohara Y."/>
            <person name="Sugano S."/>
            <person name="Fujiyama A."/>
            <person name="Delaux P.-M."/>
            <person name="Quint M."/>
            <person name="TheiBen G."/>
            <person name="Hagemann M."/>
            <person name="Harholt J."/>
            <person name="Dunand C."/>
            <person name="Zachgo S."/>
            <person name="Langdale J."/>
            <person name="Maumus F."/>
            <person name="Straeten D.V.D."/>
            <person name="Gould S.B."/>
            <person name="Rensing S.A."/>
        </authorList>
    </citation>
    <scope>NUCLEOTIDE SEQUENCE [LARGE SCALE GENOMIC DNA]</scope>
    <source>
        <strain evidence="7 8">S276</strain>
    </source>
</reference>
<dbReference type="Pfam" id="PF02724">
    <property type="entry name" value="CDC45"/>
    <property type="match status" value="1"/>
</dbReference>
<feature type="region of interest" description="Disordered" evidence="6">
    <location>
        <begin position="225"/>
        <end position="290"/>
    </location>
</feature>
<dbReference type="GO" id="GO:0003688">
    <property type="term" value="F:DNA replication origin binding"/>
    <property type="evidence" value="ECO:0007669"/>
    <property type="project" value="TreeGrafter"/>
</dbReference>
<dbReference type="InterPro" id="IPR003874">
    <property type="entry name" value="CDC45"/>
</dbReference>
<feature type="compositionally biased region" description="Acidic residues" evidence="6">
    <location>
        <begin position="235"/>
        <end position="262"/>
    </location>
</feature>
<keyword evidence="3" id="KW-0235">DNA replication</keyword>
<comment type="similarity">
    <text evidence="2">Belongs to the CDC45 family.</text>
</comment>
<dbReference type="EMBL" id="BFEA01000521">
    <property type="protein sequence ID" value="GBG85509.1"/>
    <property type="molecule type" value="Genomic_DNA"/>
</dbReference>